<dbReference type="EMBL" id="CAKOFQ010006914">
    <property type="protein sequence ID" value="CAH1981836.1"/>
    <property type="molecule type" value="Genomic_DNA"/>
</dbReference>
<feature type="compositionally biased region" description="Polar residues" evidence="1">
    <location>
        <begin position="17"/>
        <end position="26"/>
    </location>
</feature>
<evidence type="ECO:0000313" key="3">
    <source>
        <dbReference type="Proteomes" id="UP001152888"/>
    </source>
</evidence>
<keyword evidence="3" id="KW-1185">Reference proteome</keyword>
<feature type="region of interest" description="Disordered" evidence="1">
    <location>
        <begin position="1"/>
        <end position="26"/>
    </location>
</feature>
<dbReference type="Proteomes" id="UP001152888">
    <property type="component" value="Unassembled WGS sequence"/>
</dbReference>
<protein>
    <submittedName>
        <fullName evidence="2">Uncharacterized protein</fullName>
    </submittedName>
</protein>
<evidence type="ECO:0000256" key="1">
    <source>
        <dbReference type="SAM" id="MobiDB-lite"/>
    </source>
</evidence>
<feature type="compositionally biased region" description="Basic and acidic residues" evidence="1">
    <location>
        <begin position="1"/>
        <end position="13"/>
    </location>
</feature>
<dbReference type="OrthoDB" id="6783512at2759"/>
<dbReference type="AlphaFoldDB" id="A0A9P0PDZ4"/>
<comment type="caution">
    <text evidence="2">The sequence shown here is derived from an EMBL/GenBank/DDBJ whole genome shotgun (WGS) entry which is preliminary data.</text>
</comment>
<organism evidence="2 3">
    <name type="scientific">Acanthoscelides obtectus</name>
    <name type="common">Bean weevil</name>
    <name type="synonym">Bruchus obtectus</name>
    <dbReference type="NCBI Taxonomy" id="200917"/>
    <lineage>
        <taxon>Eukaryota</taxon>
        <taxon>Metazoa</taxon>
        <taxon>Ecdysozoa</taxon>
        <taxon>Arthropoda</taxon>
        <taxon>Hexapoda</taxon>
        <taxon>Insecta</taxon>
        <taxon>Pterygota</taxon>
        <taxon>Neoptera</taxon>
        <taxon>Endopterygota</taxon>
        <taxon>Coleoptera</taxon>
        <taxon>Polyphaga</taxon>
        <taxon>Cucujiformia</taxon>
        <taxon>Chrysomeloidea</taxon>
        <taxon>Chrysomelidae</taxon>
        <taxon>Bruchinae</taxon>
        <taxon>Bruchini</taxon>
        <taxon>Acanthoscelides</taxon>
    </lineage>
</organism>
<reference evidence="2" key="1">
    <citation type="submission" date="2022-03" db="EMBL/GenBank/DDBJ databases">
        <authorList>
            <person name="Sayadi A."/>
        </authorList>
    </citation>
    <scope>NUCLEOTIDE SEQUENCE</scope>
</reference>
<gene>
    <name evidence="2" type="ORF">ACAOBT_LOCUS14696</name>
</gene>
<sequence length="53" mass="5919">MLKDISDPDKPRVQDTVPGQNNSSARNVIRGKRRVSLFKLDISKSLVPTVNLN</sequence>
<name>A0A9P0PDZ4_ACAOB</name>
<evidence type="ECO:0000313" key="2">
    <source>
        <dbReference type="EMBL" id="CAH1981836.1"/>
    </source>
</evidence>
<proteinExistence type="predicted"/>
<accession>A0A9P0PDZ4</accession>